<evidence type="ECO:0000313" key="3">
    <source>
        <dbReference type="Proteomes" id="UP001497480"/>
    </source>
</evidence>
<dbReference type="InterPro" id="IPR012337">
    <property type="entry name" value="RNaseH-like_sf"/>
</dbReference>
<evidence type="ECO:0000313" key="2">
    <source>
        <dbReference type="EMBL" id="CAL0303157.1"/>
    </source>
</evidence>
<gene>
    <name evidence="2" type="ORF">LLUT_LOCUS4217</name>
</gene>
<dbReference type="EMBL" id="CAXHTB010000003">
    <property type="protein sequence ID" value="CAL0303157.1"/>
    <property type="molecule type" value="Genomic_DNA"/>
</dbReference>
<organism evidence="2 3">
    <name type="scientific">Lupinus luteus</name>
    <name type="common">European yellow lupine</name>
    <dbReference type="NCBI Taxonomy" id="3873"/>
    <lineage>
        <taxon>Eukaryota</taxon>
        <taxon>Viridiplantae</taxon>
        <taxon>Streptophyta</taxon>
        <taxon>Embryophyta</taxon>
        <taxon>Tracheophyta</taxon>
        <taxon>Spermatophyta</taxon>
        <taxon>Magnoliopsida</taxon>
        <taxon>eudicotyledons</taxon>
        <taxon>Gunneridae</taxon>
        <taxon>Pentapetalae</taxon>
        <taxon>rosids</taxon>
        <taxon>fabids</taxon>
        <taxon>Fabales</taxon>
        <taxon>Fabaceae</taxon>
        <taxon>Papilionoideae</taxon>
        <taxon>50 kb inversion clade</taxon>
        <taxon>genistoids sensu lato</taxon>
        <taxon>core genistoids</taxon>
        <taxon>Genisteae</taxon>
        <taxon>Lupinus</taxon>
    </lineage>
</organism>
<dbReference type="Gene3D" id="3.30.420.10">
    <property type="entry name" value="Ribonuclease H-like superfamily/Ribonuclease H"/>
    <property type="match status" value="1"/>
</dbReference>
<feature type="domain" description="RNase H type-1" evidence="1">
    <location>
        <begin position="66"/>
        <end position="184"/>
    </location>
</feature>
<sequence length="232" mass="26053">MNRNKTIFENFNASPNQVCLEIIARSESTHRNLSQNPPSLILGSRPNQPVIRWFPLNMDWVKLNAVGAFSASRRLASCAGVVRDHFGSFIFAFAKKLGECSVVQAELWGICEGLRLLQHRGFRKINIESDSACGIQLIISGCTSYHPCVGLVDRIRSIMSHLDQVTCNHTFREANSVVDELAKFGLNEDCDFQLFNVLPSFCKVKLLLDCASLLFLFWSCTPSFTSEKNVME</sequence>
<comment type="caution">
    <text evidence="2">The sequence shown here is derived from an EMBL/GenBank/DDBJ whole genome shotgun (WGS) entry which is preliminary data.</text>
</comment>
<dbReference type="Proteomes" id="UP001497480">
    <property type="component" value="Unassembled WGS sequence"/>
</dbReference>
<dbReference type="CDD" id="cd06222">
    <property type="entry name" value="RNase_H_like"/>
    <property type="match status" value="1"/>
</dbReference>
<dbReference type="PANTHER" id="PTHR47723:SF19">
    <property type="entry name" value="POLYNUCLEOTIDYL TRANSFERASE, RIBONUCLEASE H-LIKE SUPERFAMILY PROTEIN"/>
    <property type="match status" value="1"/>
</dbReference>
<dbReference type="SUPFAM" id="SSF53098">
    <property type="entry name" value="Ribonuclease H-like"/>
    <property type="match status" value="1"/>
</dbReference>
<dbReference type="Pfam" id="PF13456">
    <property type="entry name" value="RVT_3"/>
    <property type="match status" value="1"/>
</dbReference>
<dbReference type="InterPro" id="IPR053151">
    <property type="entry name" value="RNase_H-like"/>
</dbReference>
<dbReference type="GO" id="GO:0003676">
    <property type="term" value="F:nucleic acid binding"/>
    <property type="evidence" value="ECO:0007669"/>
    <property type="project" value="InterPro"/>
</dbReference>
<evidence type="ECO:0000259" key="1">
    <source>
        <dbReference type="Pfam" id="PF13456"/>
    </source>
</evidence>
<name>A0AAV1W1X0_LUPLU</name>
<dbReference type="GO" id="GO:0004523">
    <property type="term" value="F:RNA-DNA hybrid ribonuclease activity"/>
    <property type="evidence" value="ECO:0007669"/>
    <property type="project" value="InterPro"/>
</dbReference>
<protein>
    <recommendedName>
        <fullName evidence="1">RNase H type-1 domain-containing protein</fullName>
    </recommendedName>
</protein>
<keyword evidence="3" id="KW-1185">Reference proteome</keyword>
<reference evidence="2 3" key="1">
    <citation type="submission" date="2024-03" db="EMBL/GenBank/DDBJ databases">
        <authorList>
            <person name="Martinez-Hernandez J."/>
        </authorList>
    </citation>
    <scope>NUCLEOTIDE SEQUENCE [LARGE SCALE GENOMIC DNA]</scope>
</reference>
<dbReference type="InterPro" id="IPR036397">
    <property type="entry name" value="RNaseH_sf"/>
</dbReference>
<dbReference type="InterPro" id="IPR044730">
    <property type="entry name" value="RNase_H-like_dom_plant"/>
</dbReference>
<accession>A0AAV1W1X0</accession>
<dbReference type="InterPro" id="IPR002156">
    <property type="entry name" value="RNaseH_domain"/>
</dbReference>
<proteinExistence type="predicted"/>
<dbReference type="AlphaFoldDB" id="A0AAV1W1X0"/>
<dbReference type="PANTHER" id="PTHR47723">
    <property type="entry name" value="OS05G0353850 PROTEIN"/>
    <property type="match status" value="1"/>
</dbReference>